<proteinExistence type="predicted"/>
<dbReference type="EMBL" id="EU016628">
    <property type="protein sequence ID" value="ABZ08412.1"/>
    <property type="molecule type" value="Genomic_DNA"/>
</dbReference>
<name>B3T753_9ARCH</name>
<protein>
    <submittedName>
        <fullName evidence="1">Uncharacterized protein</fullName>
    </submittedName>
</protein>
<dbReference type="REBASE" id="29094">
    <property type="entry name" value="UcrHFORFAP"/>
</dbReference>
<evidence type="ECO:0000313" key="1">
    <source>
        <dbReference type="EMBL" id="ABZ08412.1"/>
    </source>
</evidence>
<sequence length="300" mass="35443">MADAGAEKYVREIIDNGEFTFENEHYQVIQNSKPSSEKKTDFYVLARKIKDNTEREFKISYKKPDFSFVENKVKPHRIPYIYGENWSEILKVQIKPIQHRFNVEPVIDFIKETIKIGWRYEIEQLDAPKTGGRNLSTIIQQNISSQVLWGDGCADKMRDALVDGKKITNSGIPDFILIKDPESIKTIQDVFDDLHDIRKYAKKHWKMRAGFIAQNNRWERQTKTWKTEGFSRSFPVWVKWDVVKQKLRGRRVYDKPLEKCAGDIIENLYNCLEEMGIPHDSRFRFEMLRGRVCDDTVIRQ</sequence>
<accession>B3T753</accession>
<dbReference type="AlphaFoldDB" id="B3T753"/>
<reference evidence="1" key="1">
    <citation type="journal article" date="2008" name="ISME J.">
        <title>Genomic patterns of recombination, clonal divergence and environment in marine microbial populations.</title>
        <authorList>
            <person name="Konstantinidis K.T."/>
            <person name="Delong E.F."/>
        </authorList>
    </citation>
    <scope>NUCLEOTIDE SEQUENCE</scope>
</reference>
<gene>
    <name evidence="1" type="ORF">ALOHA_HF4000APKG3B16ctg1g5</name>
</gene>
<organism evidence="1">
    <name type="scientific">uncultured marine crenarchaeote HF4000_APKG3B16</name>
    <dbReference type="NCBI Taxonomy" id="455583"/>
    <lineage>
        <taxon>Archaea</taxon>
        <taxon>Nitrososphaerota</taxon>
        <taxon>Nitrososphaeria</taxon>
        <taxon>Nitrosopumilales</taxon>
        <taxon>environmental samples</taxon>
    </lineage>
</organism>